<evidence type="ECO:0000256" key="1">
    <source>
        <dbReference type="ARBA" id="ARBA00004167"/>
    </source>
</evidence>
<feature type="active site" evidence="9">
    <location>
        <position position="174"/>
    </location>
</feature>
<evidence type="ECO:0000259" key="14">
    <source>
        <dbReference type="PROSITE" id="PS51459"/>
    </source>
</evidence>
<feature type="region of interest" description="Disordered" evidence="13">
    <location>
        <begin position="251"/>
        <end position="289"/>
    </location>
</feature>
<keyword evidence="15" id="KW-0808">Transferase</keyword>
<keyword evidence="2" id="KW-0812">Transmembrane</keyword>
<keyword evidence="4 10" id="KW-0547">Nucleotide-binding</keyword>
<keyword evidence="7" id="KW-1133">Transmembrane helix</keyword>
<evidence type="ECO:0000256" key="8">
    <source>
        <dbReference type="ARBA" id="ARBA00023136"/>
    </source>
</evidence>
<evidence type="ECO:0000256" key="7">
    <source>
        <dbReference type="ARBA" id="ARBA00022989"/>
    </source>
</evidence>
<organism evidence="15 16">
    <name type="scientific">Chionoecetes opilio</name>
    <name type="common">Atlantic snow crab</name>
    <name type="synonym">Cancer opilio</name>
    <dbReference type="NCBI Taxonomy" id="41210"/>
    <lineage>
        <taxon>Eukaryota</taxon>
        <taxon>Metazoa</taxon>
        <taxon>Ecdysozoa</taxon>
        <taxon>Arthropoda</taxon>
        <taxon>Crustacea</taxon>
        <taxon>Multicrustacea</taxon>
        <taxon>Malacostraca</taxon>
        <taxon>Eumalacostraca</taxon>
        <taxon>Eucarida</taxon>
        <taxon>Decapoda</taxon>
        <taxon>Pleocyemata</taxon>
        <taxon>Brachyura</taxon>
        <taxon>Eubrachyura</taxon>
        <taxon>Majoidea</taxon>
        <taxon>Majidae</taxon>
        <taxon>Chionoecetes</taxon>
    </lineage>
</organism>
<evidence type="ECO:0000313" key="15">
    <source>
        <dbReference type="EMBL" id="KAG0723129.1"/>
    </source>
</evidence>
<dbReference type="PANTHER" id="PTHR13504:SF34">
    <property type="entry name" value="PROTEIN ADENYLYLTRANSFERASE FICD"/>
    <property type="match status" value="1"/>
</dbReference>
<dbReference type="GO" id="GO:0016740">
    <property type="term" value="F:transferase activity"/>
    <property type="evidence" value="ECO:0007669"/>
    <property type="project" value="UniProtKB-KW"/>
</dbReference>
<dbReference type="InterPro" id="IPR003812">
    <property type="entry name" value="Fido"/>
</dbReference>
<comment type="caution">
    <text evidence="15">The sequence shown here is derived from an EMBL/GenBank/DDBJ whole genome shotgun (WGS) entry which is preliminary data.</text>
</comment>
<dbReference type="OrthoDB" id="439046at2759"/>
<dbReference type="EMBL" id="JACEEZ010008603">
    <property type="protein sequence ID" value="KAG0723129.1"/>
    <property type="molecule type" value="Genomic_DNA"/>
</dbReference>
<keyword evidence="6 10" id="KW-0067">ATP-binding</keyword>
<dbReference type="SUPFAM" id="SSF140931">
    <property type="entry name" value="Fic-like"/>
    <property type="match status" value="1"/>
</dbReference>
<keyword evidence="16" id="KW-1185">Reference proteome</keyword>
<feature type="domain" description="Fido" evidence="14">
    <location>
        <begin position="96"/>
        <end position="231"/>
    </location>
</feature>
<dbReference type="InterPro" id="IPR040198">
    <property type="entry name" value="Fido_containing"/>
</dbReference>
<keyword evidence="5" id="KW-0802">TPR repeat</keyword>
<keyword evidence="8" id="KW-0472">Membrane</keyword>
<feature type="site" description="Important for autoinhibition of adenylyltransferase activity" evidence="11">
    <location>
        <position position="45"/>
    </location>
</feature>
<dbReference type="PROSITE" id="PS51459">
    <property type="entry name" value="FIDO"/>
    <property type="match status" value="1"/>
</dbReference>
<evidence type="ECO:0000256" key="5">
    <source>
        <dbReference type="ARBA" id="ARBA00022803"/>
    </source>
</evidence>
<feature type="binding site" evidence="10">
    <location>
        <begin position="178"/>
        <end position="185"/>
    </location>
    <ligand>
        <name>ATP</name>
        <dbReference type="ChEBI" id="CHEBI:30616"/>
    </ligand>
</feature>
<dbReference type="Pfam" id="PF02661">
    <property type="entry name" value="Fic"/>
    <property type="match status" value="1"/>
</dbReference>
<evidence type="ECO:0000256" key="4">
    <source>
        <dbReference type="ARBA" id="ARBA00022741"/>
    </source>
</evidence>
<dbReference type="InterPro" id="IPR036597">
    <property type="entry name" value="Fido-like_dom_sf"/>
</dbReference>
<reference evidence="15" key="1">
    <citation type="submission" date="2020-07" db="EMBL/GenBank/DDBJ databases">
        <title>The High-quality genome of the commercially important snow crab, Chionoecetes opilio.</title>
        <authorList>
            <person name="Jeong J.-H."/>
            <person name="Ryu S."/>
        </authorList>
    </citation>
    <scope>NUCLEOTIDE SEQUENCE</scope>
    <source>
        <strain evidence="15">MADBK_172401_WGS</strain>
        <tissue evidence="15">Digestive gland</tissue>
    </source>
</reference>
<gene>
    <name evidence="15" type="ORF">GWK47_005713</name>
</gene>
<dbReference type="Gene3D" id="1.10.3290.10">
    <property type="entry name" value="Fido-like domain"/>
    <property type="match status" value="1"/>
</dbReference>
<evidence type="ECO:0000256" key="6">
    <source>
        <dbReference type="ARBA" id="ARBA00022840"/>
    </source>
</evidence>
<evidence type="ECO:0000256" key="10">
    <source>
        <dbReference type="PIRSR" id="PIRSR640198-2"/>
    </source>
</evidence>
<sequence>MDVALLARVDGKRDELSHIPGTSAALRRIKKEAYYQHIYHTAGIEGNTMTLAQTRMILETRLAVGGKSIMEHNEILGLDSALKYINTTLLHRVGRVSLHDLLQIHTRVLGHSDPLQAGRLRTTQVFVSNHIPPPPTRLQVLMEDFVSWLNSAEAAALHPVRYAALAHYKLVFIHPFSDGNGRTARLVMNFLLMQAGFPPVIIRKQDRMLYYDGLQMANEGDTRPFVRFVAHCTEKTLDVYLWATKESLPKIEQQQEDQQNTPQNTHTEHTTTTETELTTGKIRGRNVEI</sequence>
<evidence type="ECO:0000256" key="12">
    <source>
        <dbReference type="PIRSR" id="PIRSR640198-4"/>
    </source>
</evidence>
<evidence type="ECO:0000256" key="13">
    <source>
        <dbReference type="SAM" id="MobiDB-lite"/>
    </source>
</evidence>
<keyword evidence="3" id="KW-0677">Repeat</keyword>
<feature type="binding site" evidence="10">
    <location>
        <begin position="210"/>
        <end position="211"/>
    </location>
    <ligand>
        <name>ATP</name>
        <dbReference type="ChEBI" id="CHEBI:30616"/>
    </ligand>
</feature>
<evidence type="ECO:0000256" key="2">
    <source>
        <dbReference type="ARBA" id="ARBA00022692"/>
    </source>
</evidence>
<accession>A0A8J4YHN5</accession>
<comment type="subcellular location">
    <subcellularLocation>
        <location evidence="1">Membrane</location>
        <topology evidence="1">Single-pass membrane protein</topology>
    </subcellularLocation>
</comment>
<evidence type="ECO:0000256" key="9">
    <source>
        <dbReference type="PIRSR" id="PIRSR640198-1"/>
    </source>
</evidence>
<dbReference type="PANTHER" id="PTHR13504">
    <property type="entry name" value="FIDO DOMAIN-CONTAINING PROTEIN DDB_G0283145"/>
    <property type="match status" value="1"/>
</dbReference>
<proteinExistence type="predicted"/>
<feature type="glycosylation site" description="N-linked (GlcNAc...) asparagine" evidence="12">
    <location>
        <position position="86"/>
    </location>
</feature>
<evidence type="ECO:0000256" key="11">
    <source>
        <dbReference type="PIRSR" id="PIRSR640198-3"/>
    </source>
</evidence>
<dbReference type="AlphaFoldDB" id="A0A8J4YHN5"/>
<dbReference type="GO" id="GO:0005524">
    <property type="term" value="F:ATP binding"/>
    <property type="evidence" value="ECO:0007669"/>
    <property type="project" value="UniProtKB-KW"/>
</dbReference>
<dbReference type="GO" id="GO:0016020">
    <property type="term" value="C:membrane"/>
    <property type="evidence" value="ECO:0007669"/>
    <property type="project" value="UniProtKB-SubCell"/>
</dbReference>
<name>A0A8J4YHN5_CHIOP</name>
<feature type="compositionally biased region" description="Low complexity" evidence="13">
    <location>
        <begin position="256"/>
        <end position="265"/>
    </location>
</feature>
<protein>
    <submittedName>
        <fullName evidence="15">Adenosine monophosphate-protein transferase Fic</fullName>
    </submittedName>
</protein>
<feature type="binding site" evidence="10">
    <location>
        <begin position="127"/>
        <end position="130"/>
    </location>
    <ligand>
        <name>ATP</name>
        <dbReference type="ChEBI" id="CHEBI:30616"/>
    </ligand>
</feature>
<evidence type="ECO:0000313" key="16">
    <source>
        <dbReference type="Proteomes" id="UP000770661"/>
    </source>
</evidence>
<feature type="binding site" evidence="10">
    <location>
        <position position="218"/>
    </location>
    <ligand>
        <name>ATP</name>
        <dbReference type="ChEBI" id="CHEBI:30616"/>
    </ligand>
</feature>
<dbReference type="Proteomes" id="UP000770661">
    <property type="component" value="Unassembled WGS sequence"/>
</dbReference>
<evidence type="ECO:0000256" key="3">
    <source>
        <dbReference type="ARBA" id="ARBA00022737"/>
    </source>
</evidence>